<dbReference type="PANTHER" id="PTHR46242:SF1">
    <property type="entry name" value="ZINC FINGER CCHC DOMAIN-CONTAINING PROTEIN 9"/>
    <property type="match status" value="1"/>
</dbReference>
<evidence type="ECO:0000256" key="2">
    <source>
        <dbReference type="ARBA" id="ARBA00022737"/>
    </source>
</evidence>
<dbReference type="GO" id="GO:0005730">
    <property type="term" value="C:nucleolus"/>
    <property type="evidence" value="ECO:0007669"/>
    <property type="project" value="TreeGrafter"/>
</dbReference>
<evidence type="ECO:0000256" key="5">
    <source>
        <dbReference type="PROSITE-ProRule" id="PRU00047"/>
    </source>
</evidence>
<dbReference type="Gene3D" id="4.10.60.10">
    <property type="entry name" value="Zinc finger, CCHC-type"/>
    <property type="match status" value="2"/>
</dbReference>
<name>A0AA39FNA0_9HYME</name>
<dbReference type="FunFam" id="4.10.60.10:FF:000091">
    <property type="entry name" value="Zinc finger CCHC-type-containing 9"/>
    <property type="match status" value="1"/>
</dbReference>
<feature type="compositionally biased region" description="Basic residues" evidence="6">
    <location>
        <begin position="215"/>
        <end position="227"/>
    </location>
</feature>
<evidence type="ECO:0000313" key="9">
    <source>
        <dbReference type="Proteomes" id="UP001168990"/>
    </source>
</evidence>
<keyword evidence="3 5" id="KW-0863">Zinc-finger</keyword>
<evidence type="ECO:0000256" key="4">
    <source>
        <dbReference type="ARBA" id="ARBA00022833"/>
    </source>
</evidence>
<feature type="domain" description="CCHC-type" evidence="7">
    <location>
        <begin position="402"/>
        <end position="417"/>
    </location>
</feature>
<comment type="caution">
    <text evidence="8">The sequence shown here is derived from an EMBL/GenBank/DDBJ whole genome shotgun (WGS) entry which is preliminary data.</text>
</comment>
<evidence type="ECO:0000256" key="3">
    <source>
        <dbReference type="ARBA" id="ARBA00022771"/>
    </source>
</evidence>
<feature type="domain" description="CCHC-type" evidence="7">
    <location>
        <begin position="454"/>
        <end position="469"/>
    </location>
</feature>
<feature type="compositionally biased region" description="Basic and acidic residues" evidence="6">
    <location>
        <begin position="13"/>
        <end position="59"/>
    </location>
</feature>
<dbReference type="Pfam" id="PF00098">
    <property type="entry name" value="zf-CCHC"/>
    <property type="match status" value="1"/>
</dbReference>
<organism evidence="8 9">
    <name type="scientific">Microctonus aethiopoides</name>
    <dbReference type="NCBI Taxonomy" id="144406"/>
    <lineage>
        <taxon>Eukaryota</taxon>
        <taxon>Metazoa</taxon>
        <taxon>Ecdysozoa</taxon>
        <taxon>Arthropoda</taxon>
        <taxon>Hexapoda</taxon>
        <taxon>Insecta</taxon>
        <taxon>Pterygota</taxon>
        <taxon>Neoptera</taxon>
        <taxon>Endopterygota</taxon>
        <taxon>Hymenoptera</taxon>
        <taxon>Apocrita</taxon>
        <taxon>Ichneumonoidea</taxon>
        <taxon>Braconidae</taxon>
        <taxon>Euphorinae</taxon>
        <taxon>Microctonus</taxon>
    </lineage>
</organism>
<accession>A0AA39FNA0</accession>
<feature type="compositionally biased region" description="Basic and acidic residues" evidence="6">
    <location>
        <begin position="258"/>
        <end position="272"/>
    </location>
</feature>
<protein>
    <recommendedName>
        <fullName evidence="7">CCHC-type domain-containing protein</fullName>
    </recommendedName>
</protein>
<feature type="compositionally biased region" description="Polar residues" evidence="6">
    <location>
        <begin position="273"/>
        <end position="295"/>
    </location>
</feature>
<feature type="compositionally biased region" description="Polar residues" evidence="6">
    <location>
        <begin position="245"/>
        <end position="257"/>
    </location>
</feature>
<dbReference type="InterPro" id="IPR042246">
    <property type="entry name" value="ZCCHC9"/>
</dbReference>
<dbReference type="GO" id="GO:0008270">
    <property type="term" value="F:zinc ion binding"/>
    <property type="evidence" value="ECO:0007669"/>
    <property type="project" value="UniProtKB-KW"/>
</dbReference>
<keyword evidence="4" id="KW-0862">Zinc</keyword>
<proteinExistence type="predicted"/>
<dbReference type="InterPro" id="IPR001878">
    <property type="entry name" value="Znf_CCHC"/>
</dbReference>
<keyword evidence="1" id="KW-0479">Metal-binding</keyword>
<dbReference type="GO" id="GO:0003676">
    <property type="term" value="F:nucleic acid binding"/>
    <property type="evidence" value="ECO:0007669"/>
    <property type="project" value="InterPro"/>
</dbReference>
<feature type="compositionally biased region" description="Basic and acidic residues" evidence="6">
    <location>
        <begin position="82"/>
        <end position="98"/>
    </location>
</feature>
<dbReference type="EMBL" id="JAQQBS010000002">
    <property type="protein sequence ID" value="KAK0172757.1"/>
    <property type="molecule type" value="Genomic_DNA"/>
</dbReference>
<evidence type="ECO:0000259" key="7">
    <source>
        <dbReference type="PROSITE" id="PS50158"/>
    </source>
</evidence>
<evidence type="ECO:0000256" key="1">
    <source>
        <dbReference type="ARBA" id="ARBA00022723"/>
    </source>
</evidence>
<keyword evidence="2" id="KW-0677">Repeat</keyword>
<evidence type="ECO:0000313" key="8">
    <source>
        <dbReference type="EMBL" id="KAK0172757.1"/>
    </source>
</evidence>
<dbReference type="Proteomes" id="UP001168990">
    <property type="component" value="Unassembled WGS sequence"/>
</dbReference>
<feature type="region of interest" description="Disordered" evidence="6">
    <location>
        <begin position="1"/>
        <end position="334"/>
    </location>
</feature>
<dbReference type="AlphaFoldDB" id="A0AA39FNA0"/>
<feature type="compositionally biased region" description="Polar residues" evidence="6">
    <location>
        <begin position="185"/>
        <end position="195"/>
    </location>
</feature>
<dbReference type="InterPro" id="IPR036875">
    <property type="entry name" value="Znf_CCHC_sf"/>
</dbReference>
<dbReference type="SUPFAM" id="SSF57756">
    <property type="entry name" value="Retrovirus zinc finger-like domains"/>
    <property type="match status" value="2"/>
</dbReference>
<feature type="compositionally biased region" description="Basic residues" evidence="6">
    <location>
        <begin position="165"/>
        <end position="176"/>
    </location>
</feature>
<feature type="compositionally biased region" description="Low complexity" evidence="6">
    <location>
        <begin position="296"/>
        <end position="308"/>
    </location>
</feature>
<reference evidence="8" key="2">
    <citation type="submission" date="2023-03" db="EMBL/GenBank/DDBJ databases">
        <authorList>
            <person name="Inwood S.N."/>
            <person name="Skelly J.G."/>
            <person name="Guhlin J."/>
            <person name="Harrop T.W.R."/>
            <person name="Goldson S.G."/>
            <person name="Dearden P.K."/>
        </authorList>
    </citation>
    <scope>NUCLEOTIDE SEQUENCE</scope>
    <source>
        <strain evidence="8">Irish</strain>
        <tissue evidence="8">Whole body</tissue>
    </source>
</reference>
<sequence length="540" mass="61535">MTRFARAKGSKASNERHPEEPTPWHVMKQEIEMAAASKKDNAEHKTKSAKELLKEKDDPYYTTTTGNINADWAEFETQNDQKSIKEKAEEHSKDTPAKKEKKKRKSIPTGEENENNDNGLPEKTENTPILLEKSRKRKSTETISVEECNDKADATAEIVESNISVKKKKKKDKKNKTLPTKIPEASNSENPTVSNVEIPEISDSKEQVKGTSVKLSKRQKRNRKNKMKSSNDADVTENKAEDKNTQSTFNTEGNEWSNDIKFDSKNNVDQKNDSMNSNQNINQPENKNHSNNPRMNNFNKSDNKFNNKTNEKKRKPPKVRDDKEHKRRKPNPGITKVIINGMEVEIVMYDGFPIKKDDAERLKDLRQQMVMKGIPKSEIDAAMKLERRKAEKALTRIKKHVCFHCRKAGHNLSDCPDLSKEESATGICFKCGSTEHTHFECKVYKKAEFRHATCFICREQGHIAKQCPDNPKGLYPDGGACNVCGDVTHLKKDCPELTVTKEENTLTVSTIADTQLESLDDDKTKKFDNHQTTKSKIVKF</sequence>
<keyword evidence="9" id="KW-1185">Reference proteome</keyword>
<gene>
    <name evidence="8" type="ORF">PV328_006035</name>
</gene>
<dbReference type="PANTHER" id="PTHR46242">
    <property type="entry name" value="ZINC FINGER CCHC DOMAIN-CONTAINING PROTEIN 9 ZCCHC9"/>
    <property type="match status" value="1"/>
</dbReference>
<dbReference type="SMART" id="SM00343">
    <property type="entry name" value="ZnF_C2HC"/>
    <property type="match status" value="4"/>
</dbReference>
<dbReference type="PROSITE" id="PS50158">
    <property type="entry name" value="ZF_CCHC"/>
    <property type="match status" value="2"/>
</dbReference>
<evidence type="ECO:0000256" key="6">
    <source>
        <dbReference type="SAM" id="MobiDB-lite"/>
    </source>
</evidence>
<reference evidence="8" key="1">
    <citation type="journal article" date="2023" name="bioRxiv">
        <title>Scaffold-level genome assemblies of two parasitoid biocontrol wasps reveal the parthenogenesis mechanism and an associated novel virus.</title>
        <authorList>
            <person name="Inwood S."/>
            <person name="Skelly J."/>
            <person name="Guhlin J."/>
            <person name="Harrop T."/>
            <person name="Goldson S."/>
            <person name="Dearden P."/>
        </authorList>
    </citation>
    <scope>NUCLEOTIDE SEQUENCE</scope>
    <source>
        <strain evidence="8">Irish</strain>
        <tissue evidence="8">Whole body</tissue>
    </source>
</reference>